<dbReference type="PROSITE" id="PS00808">
    <property type="entry name" value="ADP_GLC_PYROPHOSPH_1"/>
    <property type="match status" value="1"/>
</dbReference>
<keyword evidence="6 9" id="KW-0067">ATP-binding</keyword>
<comment type="function">
    <text evidence="9">Involved in the biosynthesis of ADP-glucose, a building block required for the elongation reactions to produce glycogen. Catalyzes the reaction between ATP and alpha-D-glucose 1-phosphate (G1P) to produce pyrophosphate and ADP-Glc.</text>
</comment>
<feature type="binding site" evidence="9">
    <location>
        <position position="96"/>
    </location>
    <ligand>
        <name>alpha-D-glucose 1-phosphate</name>
        <dbReference type="ChEBI" id="CHEBI:58601"/>
    </ligand>
</feature>
<comment type="caution">
    <text evidence="12">The sequence shown here is derived from an EMBL/GenBank/DDBJ whole genome shotgun (WGS) entry which is preliminary data.</text>
</comment>
<protein>
    <recommendedName>
        <fullName evidence="9">Glucose-1-phosphate adenylyltransferase</fullName>
        <ecNumber evidence="9">2.7.7.27</ecNumber>
    </recommendedName>
    <alternativeName>
        <fullName evidence="9">ADP-glucose pyrophosphorylase</fullName>
        <shortName evidence="9">ADPGlc PPase</shortName>
    </alternativeName>
    <alternativeName>
        <fullName evidence="9">ADP-glucose synthase</fullName>
    </alternativeName>
</protein>
<organism evidence="12 13">
    <name type="scientific">Archangium violaceum Cb vi76</name>
    <dbReference type="NCBI Taxonomy" id="1406225"/>
    <lineage>
        <taxon>Bacteria</taxon>
        <taxon>Pseudomonadati</taxon>
        <taxon>Myxococcota</taxon>
        <taxon>Myxococcia</taxon>
        <taxon>Myxococcales</taxon>
        <taxon>Cystobacterineae</taxon>
        <taxon>Archangiaceae</taxon>
        <taxon>Archangium</taxon>
    </lineage>
</organism>
<evidence type="ECO:0000256" key="2">
    <source>
        <dbReference type="ARBA" id="ARBA00022600"/>
    </source>
</evidence>
<evidence type="ECO:0000256" key="7">
    <source>
        <dbReference type="ARBA" id="ARBA00023056"/>
    </source>
</evidence>
<evidence type="ECO:0000256" key="8">
    <source>
        <dbReference type="ARBA" id="ARBA00023277"/>
    </source>
</evidence>
<feature type="domain" description="Glucose-1-phosphate adenylyltransferase/Bifunctional protein GlmU-like C-terminal hexapeptide" evidence="11">
    <location>
        <begin position="297"/>
        <end position="402"/>
    </location>
</feature>
<name>A0A084SWL9_9BACT</name>
<evidence type="ECO:0000313" key="12">
    <source>
        <dbReference type="EMBL" id="KFA92854.1"/>
    </source>
</evidence>
<dbReference type="PANTHER" id="PTHR43523">
    <property type="entry name" value="GLUCOSE-1-PHOSPHATE ADENYLYLTRANSFERASE-RELATED"/>
    <property type="match status" value="1"/>
</dbReference>
<dbReference type="NCBIfam" id="NF002023">
    <property type="entry name" value="PRK00844.1"/>
    <property type="match status" value="1"/>
</dbReference>
<evidence type="ECO:0000313" key="13">
    <source>
        <dbReference type="Proteomes" id="UP000028547"/>
    </source>
</evidence>
<keyword evidence="5 9" id="KW-0547">Nucleotide-binding</keyword>
<dbReference type="Gene3D" id="3.90.550.10">
    <property type="entry name" value="Spore Coat Polysaccharide Biosynthesis Protein SpsA, Chain A"/>
    <property type="match status" value="1"/>
</dbReference>
<evidence type="ECO:0000256" key="5">
    <source>
        <dbReference type="ARBA" id="ARBA00022741"/>
    </source>
</evidence>
<proteinExistence type="inferred from homology"/>
<dbReference type="EMBL" id="JPMI01000079">
    <property type="protein sequence ID" value="KFA92854.1"/>
    <property type="molecule type" value="Genomic_DNA"/>
</dbReference>
<dbReference type="InterPro" id="IPR011004">
    <property type="entry name" value="Trimer_LpxA-like_sf"/>
</dbReference>
<evidence type="ECO:0000256" key="4">
    <source>
        <dbReference type="ARBA" id="ARBA00022695"/>
    </source>
</evidence>
<dbReference type="SUPFAM" id="SSF51161">
    <property type="entry name" value="Trimeric LpxA-like enzymes"/>
    <property type="match status" value="1"/>
</dbReference>
<dbReference type="Gene3D" id="2.160.10.10">
    <property type="entry name" value="Hexapeptide repeat proteins"/>
    <property type="match status" value="1"/>
</dbReference>
<evidence type="ECO:0000256" key="1">
    <source>
        <dbReference type="ARBA" id="ARBA00010443"/>
    </source>
</evidence>
<dbReference type="UniPathway" id="UPA00164"/>
<dbReference type="PANTHER" id="PTHR43523:SF2">
    <property type="entry name" value="GLUCOSE-1-PHOSPHATE ADENYLYLTRANSFERASE"/>
    <property type="match status" value="1"/>
</dbReference>
<keyword evidence="4 9" id="KW-0548">Nucleotidyltransferase</keyword>
<dbReference type="AlphaFoldDB" id="A0A084SWL9"/>
<dbReference type="CDD" id="cd04651">
    <property type="entry name" value="LbH_G1P_AT_C"/>
    <property type="match status" value="1"/>
</dbReference>
<evidence type="ECO:0000259" key="11">
    <source>
        <dbReference type="Pfam" id="PF24894"/>
    </source>
</evidence>
<keyword evidence="7 9" id="KW-0320">Glycogen biosynthesis</keyword>
<feature type="site" description="Could play a key role in the communication between the regulatory and the substrate sites" evidence="9">
    <location>
        <position position="58"/>
    </location>
</feature>
<dbReference type="HAMAP" id="MF_00624">
    <property type="entry name" value="GlgC"/>
    <property type="match status" value="1"/>
</dbReference>
<feature type="binding site" evidence="9">
    <location>
        <begin position="176"/>
        <end position="177"/>
    </location>
    <ligand>
        <name>alpha-D-glucose 1-phosphate</name>
        <dbReference type="ChEBI" id="CHEBI:58601"/>
    </ligand>
</feature>
<keyword evidence="3 9" id="KW-0808">Transferase</keyword>
<dbReference type="InterPro" id="IPR011831">
    <property type="entry name" value="ADP-Glc_PPase"/>
</dbReference>
<dbReference type="GO" id="GO:0008878">
    <property type="term" value="F:glucose-1-phosphate adenylyltransferase activity"/>
    <property type="evidence" value="ECO:0007669"/>
    <property type="project" value="UniProtKB-UniRule"/>
</dbReference>
<evidence type="ECO:0000256" key="3">
    <source>
        <dbReference type="ARBA" id="ARBA00022679"/>
    </source>
</evidence>
<comment type="subunit">
    <text evidence="9">Homotetramer.</text>
</comment>
<dbReference type="NCBIfam" id="NF001947">
    <property type="entry name" value="PRK00725.1"/>
    <property type="match status" value="1"/>
</dbReference>
<evidence type="ECO:0000259" key="10">
    <source>
        <dbReference type="Pfam" id="PF00483"/>
    </source>
</evidence>
<feature type="binding site" evidence="9">
    <location>
        <position position="194"/>
    </location>
    <ligand>
        <name>alpha-D-glucose 1-phosphate</name>
        <dbReference type="ChEBI" id="CHEBI:58601"/>
    </ligand>
</feature>
<dbReference type="InterPro" id="IPR005835">
    <property type="entry name" value="NTP_transferase_dom"/>
</dbReference>
<feature type="domain" description="Nucleotidyl transferase" evidence="10">
    <location>
        <begin position="6"/>
        <end position="273"/>
    </location>
</feature>
<comment type="pathway">
    <text evidence="9">Glycan biosynthesis; glycogen biosynthesis.</text>
</comment>
<dbReference type="Pfam" id="PF24894">
    <property type="entry name" value="Hexapep_GlmU"/>
    <property type="match status" value="1"/>
</dbReference>
<sequence length="409" mass="46278">MAKLLAMILAGGAGTRLEPLTRERAKPAVPFGGRYRIIDFVLSNFANSGIYRMKVLTQYKSDSLNKHLSRAWRMSAFLGHYVETVPAQMRTGMDWYKGSVDAIYQNLNIITDEEPDYIFVFGADHVYRMDCQQMLDFHTSRKAACTVAAIPVPIEEGKEFGIIDVDADGRMKDFVEKPKNPPPMPGNPKYCLASMGNYLFSTEQLVKEVVRDAADEGSAHDFGKSIISELYKREPVYVYDFAQNVIAGQEEKERGYWRDVGNIDTYYQSNMDLVEVNPVFNLYNDRWPIYTQPNNFPPAKFVFADRENHRVGHSTDSLVSEGCIISGGHVNRSVLSPKVRVNSFSEVQDSILFENVTIGRRCRIRRAIIDKNVEIPPGMTIGYDLDEDRRRFHVTSGGVVVIPKGMKVA</sequence>
<dbReference type="InterPro" id="IPR056818">
    <property type="entry name" value="GlmU/GlgC-like_hexapep"/>
</dbReference>
<dbReference type="NCBIfam" id="TIGR02091">
    <property type="entry name" value="glgC"/>
    <property type="match status" value="1"/>
</dbReference>
<comment type="similarity">
    <text evidence="1 9">Belongs to the bacterial/plant glucose-1-phosphate adenylyltransferase family.</text>
</comment>
<dbReference type="SUPFAM" id="SSF53448">
    <property type="entry name" value="Nucleotide-diphospho-sugar transferases"/>
    <property type="match status" value="1"/>
</dbReference>
<dbReference type="GO" id="GO:0005978">
    <property type="term" value="P:glycogen biosynthetic process"/>
    <property type="evidence" value="ECO:0007669"/>
    <property type="project" value="UniProtKB-UniRule"/>
</dbReference>
<keyword evidence="8 9" id="KW-0119">Carbohydrate metabolism</keyword>
<dbReference type="GO" id="GO:0005524">
    <property type="term" value="F:ATP binding"/>
    <property type="evidence" value="ECO:0007669"/>
    <property type="project" value="UniProtKB-KW"/>
</dbReference>
<dbReference type="Proteomes" id="UP000028547">
    <property type="component" value="Unassembled WGS sequence"/>
</dbReference>
<evidence type="ECO:0000256" key="9">
    <source>
        <dbReference type="HAMAP-Rule" id="MF_00624"/>
    </source>
</evidence>
<dbReference type="RefSeq" id="WP_043394241.1">
    <property type="nucleotide sequence ID" value="NZ_JPMI01000079.1"/>
</dbReference>
<dbReference type="InterPro" id="IPR005836">
    <property type="entry name" value="ADP_Glu_pyroP_CS"/>
</dbReference>
<keyword evidence="2 9" id="KW-0321">Glycogen metabolism</keyword>
<dbReference type="Pfam" id="PF00483">
    <property type="entry name" value="NTP_transferase"/>
    <property type="match status" value="1"/>
</dbReference>
<feature type="binding site" evidence="9">
    <location>
        <position position="161"/>
    </location>
    <ligand>
        <name>alpha-D-glucose 1-phosphate</name>
        <dbReference type="ChEBI" id="CHEBI:58601"/>
    </ligand>
</feature>
<feature type="site" description="Could play a key role in the communication between the regulatory and the substrate sites" evidence="9">
    <location>
        <position position="95"/>
    </location>
</feature>
<gene>
    <name evidence="9 12" type="primary">glgC</name>
    <name evidence="12" type="ORF">Q664_13570</name>
</gene>
<dbReference type="InterPro" id="IPR023049">
    <property type="entry name" value="GlgC_bac"/>
</dbReference>
<reference evidence="12 13" key="1">
    <citation type="submission" date="2014-07" db="EMBL/GenBank/DDBJ databases">
        <title>Draft Genome Sequence of Gephyronic Acid Producer, Cystobacter violaceus Strain Cb vi76.</title>
        <authorList>
            <person name="Stevens D.C."/>
            <person name="Young J."/>
            <person name="Carmichael R."/>
            <person name="Tan J."/>
            <person name="Taylor R.E."/>
        </authorList>
    </citation>
    <scope>NUCLEOTIDE SEQUENCE [LARGE SCALE GENOMIC DNA]</scope>
    <source>
        <strain evidence="12 13">Cb vi76</strain>
    </source>
</reference>
<dbReference type="EC" id="2.7.7.27" evidence="9"/>
<comment type="catalytic activity">
    <reaction evidence="9">
        <text>alpha-D-glucose 1-phosphate + ATP + H(+) = ADP-alpha-D-glucose + diphosphate</text>
        <dbReference type="Rhea" id="RHEA:12120"/>
        <dbReference type="ChEBI" id="CHEBI:15378"/>
        <dbReference type="ChEBI" id="CHEBI:30616"/>
        <dbReference type="ChEBI" id="CHEBI:33019"/>
        <dbReference type="ChEBI" id="CHEBI:57498"/>
        <dbReference type="ChEBI" id="CHEBI:58601"/>
        <dbReference type="EC" id="2.7.7.27"/>
    </reaction>
</comment>
<dbReference type="InterPro" id="IPR029044">
    <property type="entry name" value="Nucleotide-diphossugar_trans"/>
</dbReference>
<evidence type="ECO:0000256" key="6">
    <source>
        <dbReference type="ARBA" id="ARBA00022840"/>
    </source>
</evidence>
<dbReference type="CDD" id="cd02508">
    <property type="entry name" value="ADP_Glucose_PP"/>
    <property type="match status" value="1"/>
</dbReference>
<accession>A0A084SWL9</accession>